<evidence type="ECO:0000313" key="2">
    <source>
        <dbReference type="EMBL" id="SVB02993.1"/>
    </source>
</evidence>
<dbReference type="EMBL" id="UINC01026122">
    <property type="protein sequence ID" value="SVB02993.1"/>
    <property type="molecule type" value="Genomic_DNA"/>
</dbReference>
<protein>
    <submittedName>
        <fullName evidence="2">Uncharacterized protein</fullName>
    </submittedName>
</protein>
<sequence length="60" mass="6695">VHESQQRIAQVQLGFRARDGNVKQSSLLLLAAGALDRAARREQSVAQHHHEHHVELQPLG</sequence>
<reference evidence="2" key="1">
    <citation type="submission" date="2018-05" db="EMBL/GenBank/DDBJ databases">
        <authorList>
            <person name="Lanie J.A."/>
            <person name="Ng W.-L."/>
            <person name="Kazmierczak K.M."/>
            <person name="Andrzejewski T.M."/>
            <person name="Davidsen T.M."/>
            <person name="Wayne K.J."/>
            <person name="Tettelin H."/>
            <person name="Glass J.I."/>
            <person name="Rusch D."/>
            <person name="Podicherti R."/>
            <person name="Tsui H.-C.T."/>
            <person name="Winkler M.E."/>
        </authorList>
    </citation>
    <scope>NUCLEOTIDE SEQUENCE</scope>
</reference>
<proteinExistence type="predicted"/>
<evidence type="ECO:0000256" key="1">
    <source>
        <dbReference type="SAM" id="MobiDB-lite"/>
    </source>
</evidence>
<feature type="non-terminal residue" evidence="2">
    <location>
        <position position="60"/>
    </location>
</feature>
<accession>A0A382APN5</accession>
<name>A0A382APN5_9ZZZZ</name>
<dbReference type="AlphaFoldDB" id="A0A382APN5"/>
<organism evidence="2">
    <name type="scientific">marine metagenome</name>
    <dbReference type="NCBI Taxonomy" id="408172"/>
    <lineage>
        <taxon>unclassified sequences</taxon>
        <taxon>metagenomes</taxon>
        <taxon>ecological metagenomes</taxon>
    </lineage>
</organism>
<gene>
    <name evidence="2" type="ORF">METZ01_LOCUS155847</name>
</gene>
<feature type="region of interest" description="Disordered" evidence="1">
    <location>
        <begin position="41"/>
        <end position="60"/>
    </location>
</feature>
<feature type="non-terminal residue" evidence="2">
    <location>
        <position position="1"/>
    </location>
</feature>